<feature type="compositionally biased region" description="Low complexity" evidence="1">
    <location>
        <begin position="64"/>
        <end position="82"/>
    </location>
</feature>
<evidence type="ECO:0000256" key="1">
    <source>
        <dbReference type="SAM" id="MobiDB-lite"/>
    </source>
</evidence>
<feature type="compositionally biased region" description="Acidic residues" evidence="1">
    <location>
        <begin position="108"/>
        <end position="119"/>
    </location>
</feature>
<evidence type="ECO:0008006" key="4">
    <source>
        <dbReference type="Google" id="ProtNLM"/>
    </source>
</evidence>
<dbReference type="EMBL" id="ASHM01011757">
    <property type="protein sequence ID" value="PNX93709.1"/>
    <property type="molecule type" value="Genomic_DNA"/>
</dbReference>
<dbReference type="PANTHER" id="PTHR13621:SF2">
    <property type="entry name" value="PROLINE-RICH PROTEIN PRCC"/>
    <property type="match status" value="1"/>
</dbReference>
<evidence type="ECO:0000313" key="2">
    <source>
        <dbReference type="EMBL" id="PNX93709.1"/>
    </source>
</evidence>
<dbReference type="AlphaFoldDB" id="A0A2K3MSM3"/>
<protein>
    <recommendedName>
        <fullName evidence="4">Proline-rich protein PRCC</fullName>
    </recommendedName>
</protein>
<evidence type="ECO:0000313" key="3">
    <source>
        <dbReference type="Proteomes" id="UP000236291"/>
    </source>
</evidence>
<proteinExistence type="predicted"/>
<sequence>MDSLLASYASSDEEEEQQPIPSKTTSSSSSSLFSILPQPKSSSSSSLFNSLPPPKQSSSDTATNNTPSSIIPSISSLPKPNSQIQPPKPKRVVQFKPPIIPLPKPTEIEDEDEDDEEEQERIRRRKLQSSIQAPSVKSFLSSIPAPRNSSTLGVQSSSGSGRRSILETSTPAPALAQTSAHSAAAESDVAVDQNTGDYENYENYQYATDQHDSYGNYQYATHQYDSSGAGAGASTGTASNGDGYASYGAYEDYGQYENKWIDRSVPAEEVPEISESVLKFTGKRGRKDVPVEVIEVKQDELMKDRPREDKAKLTGLAFGPSYQKSVEMCKGKVQMLILVTEAMVKDEQLNPVSAKGKPSKLLKRKHQIGSLYFDMKQNEMKLAERRAKGMLTKAETQAKYGW</sequence>
<feature type="compositionally biased region" description="Low complexity" evidence="1">
    <location>
        <begin position="172"/>
        <end position="187"/>
    </location>
</feature>
<dbReference type="Proteomes" id="UP000236291">
    <property type="component" value="Unassembled WGS sequence"/>
</dbReference>
<name>A0A2K3MSM3_TRIPR</name>
<gene>
    <name evidence="2" type="ORF">L195_g016865</name>
</gene>
<dbReference type="STRING" id="57577.A0A2K3MSM3"/>
<dbReference type="GO" id="GO:0005634">
    <property type="term" value="C:nucleus"/>
    <property type="evidence" value="ECO:0007669"/>
    <property type="project" value="TreeGrafter"/>
</dbReference>
<feature type="compositionally biased region" description="Low complexity" evidence="1">
    <location>
        <begin position="149"/>
        <end position="163"/>
    </location>
</feature>
<dbReference type="InterPro" id="IPR018800">
    <property type="entry name" value="PRCC"/>
</dbReference>
<comment type="caution">
    <text evidence="2">The sequence shown here is derived from an EMBL/GenBank/DDBJ whole genome shotgun (WGS) entry which is preliminary data.</text>
</comment>
<dbReference type="PANTHER" id="PTHR13621">
    <property type="entry name" value="PROLINE-RICH PROTEIN PRCC"/>
    <property type="match status" value="1"/>
</dbReference>
<feature type="compositionally biased region" description="Polar residues" evidence="1">
    <location>
        <begin position="128"/>
        <end position="141"/>
    </location>
</feature>
<reference evidence="2 3" key="2">
    <citation type="journal article" date="2017" name="Front. Plant Sci.">
        <title>Gene Classification and Mining of Molecular Markers Useful in Red Clover (Trifolium pratense) Breeding.</title>
        <authorList>
            <person name="Istvanek J."/>
            <person name="Dluhosova J."/>
            <person name="Dluhos P."/>
            <person name="Patkova L."/>
            <person name="Nedelnik J."/>
            <person name="Repkova J."/>
        </authorList>
    </citation>
    <scope>NUCLEOTIDE SEQUENCE [LARGE SCALE GENOMIC DNA]</scope>
    <source>
        <strain evidence="3">cv. Tatra</strain>
        <tissue evidence="2">Young leaves</tissue>
    </source>
</reference>
<feature type="compositionally biased region" description="Low complexity" evidence="1">
    <location>
        <begin position="18"/>
        <end position="50"/>
    </location>
</feature>
<feature type="region of interest" description="Disordered" evidence="1">
    <location>
        <begin position="1"/>
        <end position="192"/>
    </location>
</feature>
<accession>A0A2K3MSM3</accession>
<organism evidence="2 3">
    <name type="scientific">Trifolium pratense</name>
    <name type="common">Red clover</name>
    <dbReference type="NCBI Taxonomy" id="57577"/>
    <lineage>
        <taxon>Eukaryota</taxon>
        <taxon>Viridiplantae</taxon>
        <taxon>Streptophyta</taxon>
        <taxon>Embryophyta</taxon>
        <taxon>Tracheophyta</taxon>
        <taxon>Spermatophyta</taxon>
        <taxon>Magnoliopsida</taxon>
        <taxon>eudicotyledons</taxon>
        <taxon>Gunneridae</taxon>
        <taxon>Pentapetalae</taxon>
        <taxon>rosids</taxon>
        <taxon>fabids</taxon>
        <taxon>Fabales</taxon>
        <taxon>Fabaceae</taxon>
        <taxon>Papilionoideae</taxon>
        <taxon>50 kb inversion clade</taxon>
        <taxon>NPAAA clade</taxon>
        <taxon>Hologalegina</taxon>
        <taxon>IRL clade</taxon>
        <taxon>Trifolieae</taxon>
        <taxon>Trifolium</taxon>
    </lineage>
</organism>
<reference evidence="2 3" key="1">
    <citation type="journal article" date="2014" name="Am. J. Bot.">
        <title>Genome assembly and annotation for red clover (Trifolium pratense; Fabaceae).</title>
        <authorList>
            <person name="Istvanek J."/>
            <person name="Jaros M."/>
            <person name="Krenek A."/>
            <person name="Repkova J."/>
        </authorList>
    </citation>
    <scope>NUCLEOTIDE SEQUENCE [LARGE SCALE GENOMIC DNA]</scope>
    <source>
        <strain evidence="3">cv. Tatra</strain>
        <tissue evidence="2">Young leaves</tissue>
    </source>
</reference>
<dbReference type="Pfam" id="PF10253">
    <property type="entry name" value="PRCC"/>
    <property type="match status" value="1"/>
</dbReference>